<accession>A0ABR3YKW2</accession>
<proteinExistence type="inferred from homology"/>
<dbReference type="SMART" id="SM00640">
    <property type="entry name" value="Glyco_32"/>
    <property type="match status" value="1"/>
</dbReference>
<evidence type="ECO:0000256" key="3">
    <source>
        <dbReference type="ARBA" id="ARBA00022801"/>
    </source>
</evidence>
<evidence type="ECO:0000256" key="4">
    <source>
        <dbReference type="ARBA" id="ARBA00023295"/>
    </source>
</evidence>
<dbReference type="PANTHER" id="PTHR43101">
    <property type="entry name" value="BETA-FRUCTOSIDASE"/>
    <property type="match status" value="1"/>
</dbReference>
<dbReference type="EMBL" id="JAWCUI010000092">
    <property type="protein sequence ID" value="KAL1888431.1"/>
    <property type="molecule type" value="Genomic_DNA"/>
</dbReference>
<feature type="domain" description="Glycosyl hydrolase family 32 N-terminal" evidence="5">
    <location>
        <begin position="31"/>
        <end position="340"/>
    </location>
</feature>
<keyword evidence="7" id="KW-1185">Reference proteome</keyword>
<sequence>MAPAANNVEPMVSATYVRPAGFAAAGDTIPFLLDNTYHLFHLASPLNTVYHPPRVRCSWIRQRSKDLVHWTRDTKPVISPGAQDSDPDCSGAWTGSVVLGRDGNMHIFYTGYNLPEGGGRQVILHAVSSDREGTEFEKPLQPIQLDSASANSYAQFEATDFRDPYVFFNEEENCYWMVVATRLAAESNPGAPYWTRGCLALLTSADLDVWMVQREPLYAPNNILCPECPEMFTLGNGKWYIVYSRFSAPDAGTLYVVSDSGPRGPYRSPRDGTGGRLDGRRWYAAKSCPKRGDPSKRIFFAWVHDRHQDADISGKWLWGGSLMQPRELRANANGSLVLAPNDSFLGSLRDVQLSGETLPAEVTLGTVGVQSVHRLSVVDLPADDTIQVLSFTMHGVPDMSSGNKSGCHNVHPDAKSFGLLLNFDDDLRGYKLSFAPVGGGSAGLFSVALVTDQPPLDDFWAMLTKHTDIPNLVDGPELVRHGAVHLDSEEPLRLVRNQDVIELFVDGKVITYRLPAREQKVNETDGVNRHAMVKVYPVGFFVEDGEVSFKDIRLSQVTITDK</sequence>
<gene>
    <name evidence="6" type="ORF">Sste5346_009548</name>
</gene>
<dbReference type="Proteomes" id="UP001583186">
    <property type="component" value="Unassembled WGS sequence"/>
</dbReference>
<evidence type="ECO:0000259" key="5">
    <source>
        <dbReference type="Pfam" id="PF00251"/>
    </source>
</evidence>
<dbReference type="Pfam" id="PF00251">
    <property type="entry name" value="Glyco_hydro_32N"/>
    <property type="match status" value="1"/>
</dbReference>
<evidence type="ECO:0000256" key="1">
    <source>
        <dbReference type="ARBA" id="ARBA00009902"/>
    </source>
</evidence>
<dbReference type="InterPro" id="IPR001362">
    <property type="entry name" value="Glyco_hydro_32"/>
</dbReference>
<dbReference type="Gene3D" id="2.115.10.20">
    <property type="entry name" value="Glycosyl hydrolase domain, family 43"/>
    <property type="match status" value="1"/>
</dbReference>
<comment type="caution">
    <text evidence="6">The sequence shown here is derived from an EMBL/GenBank/DDBJ whole genome shotgun (WGS) entry which is preliminary data.</text>
</comment>
<name>A0ABR3YKW2_9PEZI</name>
<dbReference type="SUPFAM" id="SSF75005">
    <property type="entry name" value="Arabinanase/levansucrase/invertase"/>
    <property type="match status" value="1"/>
</dbReference>
<evidence type="ECO:0000256" key="2">
    <source>
        <dbReference type="ARBA" id="ARBA00012758"/>
    </source>
</evidence>
<organism evidence="6 7">
    <name type="scientific">Sporothrix stenoceras</name>
    <dbReference type="NCBI Taxonomy" id="5173"/>
    <lineage>
        <taxon>Eukaryota</taxon>
        <taxon>Fungi</taxon>
        <taxon>Dikarya</taxon>
        <taxon>Ascomycota</taxon>
        <taxon>Pezizomycotina</taxon>
        <taxon>Sordariomycetes</taxon>
        <taxon>Sordariomycetidae</taxon>
        <taxon>Ophiostomatales</taxon>
        <taxon>Ophiostomataceae</taxon>
        <taxon>Sporothrix</taxon>
    </lineage>
</organism>
<evidence type="ECO:0000313" key="7">
    <source>
        <dbReference type="Proteomes" id="UP001583186"/>
    </source>
</evidence>
<keyword evidence="3" id="KW-0378">Hydrolase</keyword>
<dbReference type="EC" id="3.2.1.26" evidence="2"/>
<reference evidence="6 7" key="1">
    <citation type="journal article" date="2024" name="IMA Fungus">
        <title>IMA Genome - F19 : A genome assembly and annotation guide to empower mycologists, including annotated draft genome sequences of Ceratocystis pirilliformis, Diaporthe australafricana, Fusarium ophioides, Paecilomyces lecythidis, and Sporothrix stenoceras.</title>
        <authorList>
            <person name="Aylward J."/>
            <person name="Wilson A.M."/>
            <person name="Visagie C.M."/>
            <person name="Spraker J."/>
            <person name="Barnes I."/>
            <person name="Buitendag C."/>
            <person name="Ceriani C."/>
            <person name="Del Mar Angel L."/>
            <person name="du Plessis D."/>
            <person name="Fuchs T."/>
            <person name="Gasser K."/>
            <person name="Kramer D."/>
            <person name="Li W."/>
            <person name="Munsamy K."/>
            <person name="Piso A."/>
            <person name="Price J.L."/>
            <person name="Sonnekus B."/>
            <person name="Thomas C."/>
            <person name="van der Nest A."/>
            <person name="van Dijk A."/>
            <person name="van Heerden A."/>
            <person name="van Vuuren N."/>
            <person name="Yilmaz N."/>
            <person name="Duong T.A."/>
            <person name="van der Merwe N.A."/>
            <person name="Wingfield M.J."/>
            <person name="Wingfield B.D."/>
        </authorList>
    </citation>
    <scope>NUCLEOTIDE SEQUENCE [LARGE SCALE GENOMIC DNA]</scope>
    <source>
        <strain evidence="6 7">CMW 5346</strain>
    </source>
</reference>
<dbReference type="CDD" id="cd08995">
    <property type="entry name" value="GH32_EcAec43-like"/>
    <property type="match status" value="1"/>
</dbReference>
<comment type="similarity">
    <text evidence="1">Belongs to the glycosyl hydrolase 32 family.</text>
</comment>
<dbReference type="PANTHER" id="PTHR43101:SF1">
    <property type="entry name" value="BETA-FRUCTOSIDASE"/>
    <property type="match status" value="1"/>
</dbReference>
<dbReference type="InterPro" id="IPR051214">
    <property type="entry name" value="GH32_Enzymes"/>
</dbReference>
<evidence type="ECO:0000313" key="6">
    <source>
        <dbReference type="EMBL" id="KAL1888431.1"/>
    </source>
</evidence>
<protein>
    <recommendedName>
        <fullName evidence="2">beta-fructofuranosidase</fullName>
        <ecNumber evidence="2">3.2.1.26</ecNumber>
    </recommendedName>
</protein>
<dbReference type="InterPro" id="IPR013148">
    <property type="entry name" value="Glyco_hydro_32_N"/>
</dbReference>
<keyword evidence="4" id="KW-0326">Glycosidase</keyword>
<dbReference type="InterPro" id="IPR023296">
    <property type="entry name" value="Glyco_hydro_beta-prop_sf"/>
</dbReference>